<evidence type="ECO:0000256" key="1">
    <source>
        <dbReference type="SAM" id="Phobius"/>
    </source>
</evidence>
<keyword evidence="1" id="KW-0472">Membrane</keyword>
<gene>
    <name evidence="2" type="primary">thiT</name>
    <name evidence="2" type="ORF">KHM83_16550</name>
</gene>
<dbReference type="NCBIfam" id="TIGR02357">
    <property type="entry name" value="ECF_ThiT_YuaJ"/>
    <property type="match status" value="1"/>
</dbReference>
<protein>
    <submittedName>
        <fullName evidence="2">Energy-coupled thiamine transporter ThiT</fullName>
    </submittedName>
</protein>
<keyword evidence="1" id="KW-1133">Transmembrane helix</keyword>
<organism evidence="2 3">
    <name type="scientific">Fusibacter paucivorans</name>
    <dbReference type="NCBI Taxonomy" id="76009"/>
    <lineage>
        <taxon>Bacteria</taxon>
        <taxon>Bacillati</taxon>
        <taxon>Bacillota</taxon>
        <taxon>Clostridia</taxon>
        <taxon>Eubacteriales</taxon>
        <taxon>Eubacteriales Family XII. Incertae Sedis</taxon>
        <taxon>Fusibacter</taxon>
    </lineage>
</organism>
<feature type="transmembrane region" description="Helical" evidence="1">
    <location>
        <begin position="83"/>
        <end position="103"/>
    </location>
</feature>
<evidence type="ECO:0000313" key="3">
    <source>
        <dbReference type="Proteomes" id="UP000746471"/>
    </source>
</evidence>
<dbReference type="Pfam" id="PF09515">
    <property type="entry name" value="Thia_YuaJ"/>
    <property type="match status" value="1"/>
</dbReference>
<dbReference type="InterPro" id="IPR012651">
    <property type="entry name" value="Thia_Transptr_ThiT"/>
</dbReference>
<feature type="transmembrane region" description="Helical" evidence="1">
    <location>
        <begin position="115"/>
        <end position="139"/>
    </location>
</feature>
<proteinExistence type="predicted"/>
<feature type="transmembrane region" description="Helical" evidence="1">
    <location>
        <begin position="12"/>
        <end position="30"/>
    </location>
</feature>
<name>A0ABS5PUQ6_9FIRM</name>
<dbReference type="Gene3D" id="1.10.1760.20">
    <property type="match status" value="1"/>
</dbReference>
<feature type="transmembrane region" description="Helical" evidence="1">
    <location>
        <begin position="151"/>
        <end position="173"/>
    </location>
</feature>
<reference evidence="2 3" key="1">
    <citation type="submission" date="2021-05" db="EMBL/GenBank/DDBJ databases">
        <title>Fusibacter ferrireducens sp. nov., an anaerobic, sulfur- and Fe-reducing bacterium isolated from the mangrove sediment.</title>
        <authorList>
            <person name="Qiu D."/>
        </authorList>
    </citation>
    <scope>NUCLEOTIDE SEQUENCE [LARGE SCALE GENOMIC DNA]</scope>
    <source>
        <strain evidence="2 3">DSM 12116</strain>
    </source>
</reference>
<sequence>MEKSNASQSHLKMLVEGAMMIALAYVLSLVKVWEMPNGGSITAGSMLPIIIFAYRWGGSKGLFVGAVYGIIQFILGPKWSFHIISILGDYIVAFAALGLAGYIARMKDPLGKCLVGMFIGIFFRFAGHVISGVVVFGAYAPEGQSPLIYSIVYNASYLIPEFVLTAVIFAFIYGPLKRSGI</sequence>
<dbReference type="RefSeq" id="WP_213238160.1">
    <property type="nucleotide sequence ID" value="NZ_JAHBCL010000035.1"/>
</dbReference>
<dbReference type="EMBL" id="JAHBCL010000035">
    <property type="protein sequence ID" value="MBS7528301.1"/>
    <property type="molecule type" value="Genomic_DNA"/>
</dbReference>
<keyword evidence="3" id="KW-1185">Reference proteome</keyword>
<dbReference type="Proteomes" id="UP000746471">
    <property type="component" value="Unassembled WGS sequence"/>
</dbReference>
<comment type="caution">
    <text evidence="2">The sequence shown here is derived from an EMBL/GenBank/DDBJ whole genome shotgun (WGS) entry which is preliminary data.</text>
</comment>
<keyword evidence="1" id="KW-0812">Transmembrane</keyword>
<evidence type="ECO:0000313" key="2">
    <source>
        <dbReference type="EMBL" id="MBS7528301.1"/>
    </source>
</evidence>
<feature type="transmembrane region" description="Helical" evidence="1">
    <location>
        <begin position="36"/>
        <end position="54"/>
    </location>
</feature>
<accession>A0ABS5PUQ6</accession>